<keyword evidence="1" id="KW-0732">Signal</keyword>
<dbReference type="EMBL" id="JAGMVJ010000001">
    <property type="protein sequence ID" value="KAH7094517.1"/>
    <property type="molecule type" value="Genomic_DNA"/>
</dbReference>
<evidence type="ECO:0000313" key="2">
    <source>
        <dbReference type="EMBL" id="KAH7094517.1"/>
    </source>
</evidence>
<comment type="caution">
    <text evidence="2">The sequence shown here is derived from an EMBL/GenBank/DDBJ whole genome shotgun (WGS) entry which is preliminary data.</text>
</comment>
<gene>
    <name evidence="2" type="ORF">FB567DRAFT_542956</name>
</gene>
<proteinExistence type="predicted"/>
<dbReference type="OrthoDB" id="3694481at2759"/>
<evidence type="ECO:0000256" key="1">
    <source>
        <dbReference type="SAM" id="SignalP"/>
    </source>
</evidence>
<accession>A0A8K0RGB3</accession>
<evidence type="ECO:0000313" key="3">
    <source>
        <dbReference type="Proteomes" id="UP000813461"/>
    </source>
</evidence>
<protein>
    <submittedName>
        <fullName evidence="2">Uncharacterized protein</fullName>
    </submittedName>
</protein>
<sequence>MTNKQTKMKVLAILSALCALIIAVPVAEPNNARAVASSKPSTTVARTSTAPLVGVNLGGSSPPLLGVNLGSSTLLAVNLNSKTTTAKSSSVTATTVKAASTTKLPTITSAPSPSTATYPTALPSSFSAPVQGQGVLSLENLPALPAKIDKTFSGVLGTVYGLMSGTCNAQYLCSITVAGSITNLLVDGNNYTASTSVTAWCDAGRCYGSTNVPATATLPFVITCDQLTGTQACSATISGAARAIFTNGQQVVSWKLRKASERSVDSRRGGRSSSMIIQLEVCHTAKRHNATSRLEHSRISRKKAAY</sequence>
<reference evidence="2" key="1">
    <citation type="journal article" date="2021" name="Nat. Commun.">
        <title>Genetic determinants of endophytism in the Arabidopsis root mycobiome.</title>
        <authorList>
            <person name="Mesny F."/>
            <person name="Miyauchi S."/>
            <person name="Thiergart T."/>
            <person name="Pickel B."/>
            <person name="Atanasova L."/>
            <person name="Karlsson M."/>
            <person name="Huettel B."/>
            <person name="Barry K.W."/>
            <person name="Haridas S."/>
            <person name="Chen C."/>
            <person name="Bauer D."/>
            <person name="Andreopoulos W."/>
            <person name="Pangilinan J."/>
            <person name="LaButti K."/>
            <person name="Riley R."/>
            <person name="Lipzen A."/>
            <person name="Clum A."/>
            <person name="Drula E."/>
            <person name="Henrissat B."/>
            <person name="Kohler A."/>
            <person name="Grigoriev I.V."/>
            <person name="Martin F.M."/>
            <person name="Hacquard S."/>
        </authorList>
    </citation>
    <scope>NUCLEOTIDE SEQUENCE</scope>
    <source>
        <strain evidence="2">MPI-SDFR-AT-0120</strain>
    </source>
</reference>
<feature type="signal peptide" evidence="1">
    <location>
        <begin position="1"/>
        <end position="23"/>
    </location>
</feature>
<dbReference type="AlphaFoldDB" id="A0A8K0RGB3"/>
<keyword evidence="3" id="KW-1185">Reference proteome</keyword>
<feature type="chain" id="PRO_5035452842" evidence="1">
    <location>
        <begin position="24"/>
        <end position="306"/>
    </location>
</feature>
<name>A0A8K0RGB3_9PLEO</name>
<organism evidence="2 3">
    <name type="scientific">Paraphoma chrysanthemicola</name>
    <dbReference type="NCBI Taxonomy" id="798071"/>
    <lineage>
        <taxon>Eukaryota</taxon>
        <taxon>Fungi</taxon>
        <taxon>Dikarya</taxon>
        <taxon>Ascomycota</taxon>
        <taxon>Pezizomycotina</taxon>
        <taxon>Dothideomycetes</taxon>
        <taxon>Pleosporomycetidae</taxon>
        <taxon>Pleosporales</taxon>
        <taxon>Pleosporineae</taxon>
        <taxon>Phaeosphaeriaceae</taxon>
        <taxon>Paraphoma</taxon>
    </lineage>
</organism>
<dbReference type="Proteomes" id="UP000813461">
    <property type="component" value="Unassembled WGS sequence"/>
</dbReference>